<dbReference type="InterPro" id="IPR036086">
    <property type="entry name" value="ParB/Sulfiredoxin_sf"/>
</dbReference>
<accession>A0A656YWS7</accession>
<feature type="domain" description="ParB-like N-terminal" evidence="2">
    <location>
        <begin position="4"/>
        <end position="95"/>
    </location>
</feature>
<dbReference type="PANTHER" id="PTHR33375:SF1">
    <property type="entry name" value="CHROMOSOME-PARTITIONING PROTEIN PARB-RELATED"/>
    <property type="match status" value="1"/>
</dbReference>
<name>A0A656YWS7_9EURY</name>
<feature type="compositionally biased region" description="Basic and acidic residues" evidence="1">
    <location>
        <begin position="1"/>
        <end position="10"/>
    </location>
</feature>
<keyword evidence="4" id="KW-1185">Reference proteome</keyword>
<dbReference type="AlphaFoldDB" id="A0A656YWS7"/>
<dbReference type="PANTHER" id="PTHR33375">
    <property type="entry name" value="CHROMOSOME-PARTITIONING PROTEIN PARB-RELATED"/>
    <property type="match status" value="1"/>
</dbReference>
<organism evidence="3 4">
    <name type="scientific">candidate division MSBL1 archaeon SCGC-AAA259J03</name>
    <dbReference type="NCBI Taxonomy" id="1698269"/>
    <lineage>
        <taxon>Archaea</taxon>
        <taxon>Methanobacteriati</taxon>
        <taxon>Methanobacteriota</taxon>
        <taxon>candidate division MSBL1</taxon>
    </lineage>
</organism>
<dbReference type="InterPro" id="IPR003115">
    <property type="entry name" value="ParB_N"/>
</dbReference>
<dbReference type="SMART" id="SM00470">
    <property type="entry name" value="ParB"/>
    <property type="match status" value="1"/>
</dbReference>
<evidence type="ECO:0000313" key="4">
    <source>
        <dbReference type="Proteomes" id="UP000070257"/>
    </source>
</evidence>
<dbReference type="Gene3D" id="3.90.1530.10">
    <property type="entry name" value="Conserved hypothetical protein from pyrococcus furiosus pfu- 392566-001, ParB domain"/>
    <property type="match status" value="1"/>
</dbReference>
<proteinExistence type="predicted"/>
<dbReference type="Pfam" id="PF02195">
    <property type="entry name" value="ParB_N"/>
    <property type="match status" value="1"/>
</dbReference>
<dbReference type="InterPro" id="IPR050336">
    <property type="entry name" value="Chromosome_partition/occlusion"/>
</dbReference>
<gene>
    <name evidence="3" type="ORF">AKJ39_01240</name>
</gene>
<evidence type="ECO:0000259" key="2">
    <source>
        <dbReference type="SMART" id="SM00470"/>
    </source>
</evidence>
<dbReference type="GO" id="GO:0007059">
    <property type="term" value="P:chromosome segregation"/>
    <property type="evidence" value="ECO:0007669"/>
    <property type="project" value="TreeGrafter"/>
</dbReference>
<reference evidence="3 4" key="1">
    <citation type="journal article" date="2016" name="Sci. Rep.">
        <title>Metabolic traits of an uncultured archaeal lineage -MSBL1- from brine pools of the Red Sea.</title>
        <authorList>
            <person name="Mwirichia R."/>
            <person name="Alam I."/>
            <person name="Rashid M."/>
            <person name="Vinu M."/>
            <person name="Ba-Alawi W."/>
            <person name="Anthony Kamau A."/>
            <person name="Kamanda Ngugi D."/>
            <person name="Goker M."/>
            <person name="Klenk H.P."/>
            <person name="Bajic V."/>
            <person name="Stingl U."/>
        </authorList>
    </citation>
    <scope>NUCLEOTIDE SEQUENCE [LARGE SCALE GENOMIC DNA]</scope>
    <source>
        <strain evidence="3">SCGC-AAA259J03</strain>
    </source>
</reference>
<protein>
    <recommendedName>
        <fullName evidence="2">ParB-like N-terminal domain-containing protein</fullName>
    </recommendedName>
</protein>
<evidence type="ECO:0000256" key="1">
    <source>
        <dbReference type="SAM" id="MobiDB-lite"/>
    </source>
</evidence>
<dbReference type="Proteomes" id="UP000070257">
    <property type="component" value="Unassembled WGS sequence"/>
</dbReference>
<feature type="region of interest" description="Disordered" evidence="1">
    <location>
        <begin position="1"/>
        <end position="24"/>
    </location>
</feature>
<comment type="caution">
    <text evidence="3">The sequence shown here is derived from an EMBL/GenBank/DDBJ whole genome shotgun (WGS) entry which is preliminary data.</text>
</comment>
<sequence>MKAKHIPLEKLEEDPMNVRSEPNIDPTLVEDIKKGQIEPLIVRPKEGEDKYLVTVGSRRFTAAKAAGLDGLKCEIREDLEGEDAKAMYISCRENAGSEDLPTRDYRNAVKNALKIEGGDPHSEEVVSRVAGKLGLGRTTVIEHIKTLELDDEDFGWVLDAVEGELPLGLRALTKEHSDRSDAEKEAVKKRFGKSSEEIPNVVEESKEISSAGDVRSGSLGHGGAVNLSRRLKRFKELSDLEQGRVVLENIVAGNKATERIINAAEKRTEERNERRKKKSTPRGHKVAIKLDDDDYGLLRAYADSRDITSVNRAADSIVRQFLYDNVKGHPNITVGR</sequence>
<dbReference type="SUPFAM" id="SSF110849">
    <property type="entry name" value="ParB/Sulfiredoxin"/>
    <property type="match status" value="1"/>
</dbReference>
<dbReference type="GO" id="GO:0005694">
    <property type="term" value="C:chromosome"/>
    <property type="evidence" value="ECO:0007669"/>
    <property type="project" value="TreeGrafter"/>
</dbReference>
<evidence type="ECO:0000313" key="3">
    <source>
        <dbReference type="EMBL" id="KXA98649.1"/>
    </source>
</evidence>
<dbReference type="EMBL" id="LHXT01000011">
    <property type="protein sequence ID" value="KXA98649.1"/>
    <property type="molecule type" value="Genomic_DNA"/>
</dbReference>